<reference evidence="1" key="1">
    <citation type="submission" date="2018-08" db="EMBL/GenBank/DDBJ databases">
        <title>HSV2 whole genome sequences from clinical isolates.</title>
        <authorList>
            <person name="Roychoudhury P."/>
            <person name="Greninger A.L."/>
            <person name="Jerome K.R."/>
            <person name="Johnston C."/>
            <person name="Wald A."/>
            <person name="Xie H."/>
        </authorList>
    </citation>
    <scope>NUCLEOTIDE SEQUENCE</scope>
    <source>
        <strain evidence="2">2000-3429</strain>
        <strain evidence="1">2007-29227</strain>
    </source>
</reference>
<sequence>MPVVRCSRLLAVSPEEIDLHVFSSRMTHTPPNVLSLANSNTQMQSGRRGPRSTSHIKVTRVASNSERPCSDPLISVSSVPQILVALNSRTSRANAL</sequence>
<evidence type="ECO:0000313" key="2">
    <source>
        <dbReference type="EMBL" id="QBH85296.1"/>
    </source>
</evidence>
<protein>
    <submittedName>
        <fullName evidence="1">Uncharacterized protein</fullName>
    </submittedName>
</protein>
<accession>A0A481TSB4</accession>
<name>A0A481TSB4_HHV2</name>
<dbReference type="EMBL" id="MH790661">
    <property type="protein sequence ID" value="QBH85296.1"/>
    <property type="molecule type" value="Genomic_DNA"/>
</dbReference>
<evidence type="ECO:0000313" key="1">
    <source>
        <dbReference type="EMBL" id="QBH83572.1"/>
    </source>
</evidence>
<organism evidence="1">
    <name type="scientific">Human herpesvirus 2</name>
    <name type="common">HHV-2</name>
    <name type="synonym">Human herpes simplex virus 2</name>
    <dbReference type="NCBI Taxonomy" id="10310"/>
    <lineage>
        <taxon>Viruses</taxon>
        <taxon>Duplodnaviria</taxon>
        <taxon>Heunggongvirae</taxon>
        <taxon>Peploviricota</taxon>
        <taxon>Herviviricetes</taxon>
        <taxon>Herpesvirales</taxon>
        <taxon>Orthoherpesviridae</taxon>
        <taxon>Alphaherpesvirinae</taxon>
        <taxon>Simplexvirus</taxon>
        <taxon>Simplexvirus humanalpha2</taxon>
    </lineage>
</organism>
<dbReference type="EMBL" id="MH790642">
    <property type="protein sequence ID" value="QBH83572.1"/>
    <property type="molecule type" value="Genomic_DNA"/>
</dbReference>
<organismHost>
    <name type="scientific">Homo sapiens</name>
    <name type="common">Human</name>
    <dbReference type="NCBI Taxonomy" id="9606"/>
</organismHost>
<proteinExistence type="predicted"/>